<dbReference type="AlphaFoldDB" id="A0ABD3MN58"/>
<feature type="transmembrane region" description="Helical" evidence="2">
    <location>
        <begin position="99"/>
        <end position="120"/>
    </location>
</feature>
<reference evidence="4 5" key="1">
    <citation type="submission" date="2024-10" db="EMBL/GenBank/DDBJ databases">
        <title>Updated reference genomes for cyclostephanoid diatoms.</title>
        <authorList>
            <person name="Roberts W.R."/>
            <person name="Alverson A.J."/>
        </authorList>
    </citation>
    <scope>NUCLEOTIDE SEQUENCE [LARGE SCALE GENOMIC DNA]</scope>
    <source>
        <strain evidence="4 5">AJA276-08</strain>
    </source>
</reference>
<evidence type="ECO:0000256" key="2">
    <source>
        <dbReference type="SAM" id="Phobius"/>
    </source>
</evidence>
<gene>
    <name evidence="4" type="ORF">ACHAW5_006676</name>
</gene>
<keyword evidence="2" id="KW-1133">Transmembrane helix</keyword>
<feature type="transmembrane region" description="Helical" evidence="2">
    <location>
        <begin position="140"/>
        <end position="165"/>
    </location>
</feature>
<dbReference type="Pfam" id="PF20584">
    <property type="entry name" value="DUF6787"/>
    <property type="match status" value="1"/>
</dbReference>
<dbReference type="InterPro" id="IPR046714">
    <property type="entry name" value="DUF6787"/>
</dbReference>
<dbReference type="Proteomes" id="UP001530315">
    <property type="component" value="Unassembled WGS sequence"/>
</dbReference>
<keyword evidence="2" id="KW-0812">Transmembrane</keyword>
<comment type="caution">
    <text evidence="4">The sequence shown here is derived from an EMBL/GenBank/DDBJ whole genome shotgun (WGS) entry which is preliminary data.</text>
</comment>
<proteinExistence type="predicted"/>
<evidence type="ECO:0000259" key="3">
    <source>
        <dbReference type="Pfam" id="PF20584"/>
    </source>
</evidence>
<name>A0ABD3MN58_9STRA</name>
<evidence type="ECO:0000256" key="1">
    <source>
        <dbReference type="SAM" id="MobiDB-lite"/>
    </source>
</evidence>
<evidence type="ECO:0000313" key="4">
    <source>
        <dbReference type="EMBL" id="KAL3761970.1"/>
    </source>
</evidence>
<keyword evidence="5" id="KW-1185">Reference proteome</keyword>
<sequence length="203" mass="22511">MLFATTASPLLLHRVRSGLSSHSSLLLQTHGGLGGLGGRSACRTSRRRWFGLGAGDTNSNNNNNKHNNDCGDDNDGAPTSLLRRFLAPKVMPPRNTARWYAEMALLCAVFGITGTSTMFLVRPAVSDVLGLEGSMKDGPWSYRICSLFIMTPVYPIILVIVGTVFGRHAYFRHFSVKMFSRFGIPPEMMDAKFAENARHFRKW</sequence>
<feature type="domain" description="DUF6787" evidence="3">
    <location>
        <begin position="108"/>
        <end position="183"/>
    </location>
</feature>
<protein>
    <recommendedName>
        <fullName evidence="3">DUF6787 domain-containing protein</fullName>
    </recommendedName>
</protein>
<accession>A0ABD3MN58</accession>
<dbReference type="EMBL" id="JALLAZ020001841">
    <property type="protein sequence ID" value="KAL3761970.1"/>
    <property type="molecule type" value="Genomic_DNA"/>
</dbReference>
<evidence type="ECO:0000313" key="5">
    <source>
        <dbReference type="Proteomes" id="UP001530315"/>
    </source>
</evidence>
<organism evidence="4 5">
    <name type="scientific">Stephanodiscus triporus</name>
    <dbReference type="NCBI Taxonomy" id="2934178"/>
    <lineage>
        <taxon>Eukaryota</taxon>
        <taxon>Sar</taxon>
        <taxon>Stramenopiles</taxon>
        <taxon>Ochrophyta</taxon>
        <taxon>Bacillariophyta</taxon>
        <taxon>Coscinodiscophyceae</taxon>
        <taxon>Thalassiosirophycidae</taxon>
        <taxon>Stephanodiscales</taxon>
        <taxon>Stephanodiscaceae</taxon>
        <taxon>Stephanodiscus</taxon>
    </lineage>
</organism>
<feature type="region of interest" description="Disordered" evidence="1">
    <location>
        <begin position="53"/>
        <end position="73"/>
    </location>
</feature>
<feature type="compositionally biased region" description="Low complexity" evidence="1">
    <location>
        <begin position="55"/>
        <end position="65"/>
    </location>
</feature>
<keyword evidence="2" id="KW-0472">Membrane</keyword>